<dbReference type="AlphaFoldDB" id="A0A1Y5FAS0"/>
<keyword evidence="1" id="KW-1133">Transmembrane helix</keyword>
<feature type="transmembrane region" description="Helical" evidence="1">
    <location>
        <begin position="6"/>
        <end position="26"/>
    </location>
</feature>
<accession>A0A1Y5FAS0</accession>
<dbReference type="EMBL" id="MAAO01000008">
    <property type="protein sequence ID" value="OUR95402.1"/>
    <property type="molecule type" value="Genomic_DNA"/>
</dbReference>
<reference evidence="3" key="1">
    <citation type="journal article" date="2017" name="Proc. Natl. Acad. Sci. U.S.A.">
        <title>Simulation of Deepwater Horizon oil plume reveals substrate specialization within a complex community of hydrocarbon-degraders.</title>
        <authorList>
            <person name="Hu P."/>
            <person name="Dubinsky E.A."/>
            <person name="Probst A.J."/>
            <person name="Wang J."/>
            <person name="Sieber C.M.K."/>
            <person name="Tom L.M."/>
            <person name="Gardinali P."/>
            <person name="Banfield J.F."/>
            <person name="Atlas R.M."/>
            <person name="Andersen G.L."/>
        </authorList>
    </citation>
    <scope>NUCLEOTIDE SEQUENCE [LARGE SCALE GENOMIC DNA]</scope>
</reference>
<evidence type="ECO:0000256" key="1">
    <source>
        <dbReference type="SAM" id="Phobius"/>
    </source>
</evidence>
<protein>
    <submittedName>
        <fullName evidence="2">Uncharacterized protein</fullName>
    </submittedName>
</protein>
<dbReference type="Proteomes" id="UP000196531">
    <property type="component" value="Unassembled WGS sequence"/>
</dbReference>
<organism evidence="2 3">
    <name type="scientific">Halobacteriovorax marinus</name>
    <dbReference type="NCBI Taxonomy" id="97084"/>
    <lineage>
        <taxon>Bacteria</taxon>
        <taxon>Pseudomonadati</taxon>
        <taxon>Bdellovibrionota</taxon>
        <taxon>Bacteriovoracia</taxon>
        <taxon>Bacteriovoracales</taxon>
        <taxon>Halobacteriovoraceae</taxon>
        <taxon>Halobacteriovorax</taxon>
    </lineage>
</organism>
<sequence length="137" mass="16309">MSSFIYIVFVILMTIYLYKMATNHFIKVPIEIDSLRRDFLCTINKKIKENFKENKITESEYEQVLGYIKDNHLYIKSFTSLFAMQVLETNGNKVSTYQYKYIFNNYILVSWSAIWNGMKLQKSFDHSLKETLNKLGQ</sequence>
<name>A0A1Y5FAS0_9BACT</name>
<keyword evidence="1" id="KW-0472">Membrane</keyword>
<evidence type="ECO:0000313" key="3">
    <source>
        <dbReference type="Proteomes" id="UP000196531"/>
    </source>
</evidence>
<comment type="caution">
    <text evidence="2">The sequence shown here is derived from an EMBL/GenBank/DDBJ whole genome shotgun (WGS) entry which is preliminary data.</text>
</comment>
<keyword evidence="1" id="KW-0812">Transmembrane</keyword>
<proteinExistence type="predicted"/>
<evidence type="ECO:0000313" key="2">
    <source>
        <dbReference type="EMBL" id="OUR95402.1"/>
    </source>
</evidence>
<gene>
    <name evidence="2" type="ORF">A9Q84_16340</name>
</gene>